<sequence length="78" mass="8412">MVVHLRRLSPIDALQSATCLSLTVPATTPVCSSLNCTHCLASSHVLLCTTINKPSSLAASPLTTRSMHFLLKEQHWGI</sequence>
<dbReference type="EnsemblPlants" id="novel_model_6555_5bd9a17a">
    <property type="protein sequence ID" value="cds.novel_model_6555_5bd9a17a"/>
    <property type="gene ID" value="novel_gene_3451_5bd9a17a"/>
</dbReference>
<evidence type="ECO:0000313" key="2">
    <source>
        <dbReference type="Proteomes" id="UP000596661"/>
    </source>
</evidence>
<accession>A0A803R928</accession>
<dbReference type="Gramene" id="novel_model_6555_5bd9a17a">
    <property type="protein sequence ID" value="cds.novel_model_6555_5bd9a17a"/>
    <property type="gene ID" value="novel_gene_3451_5bd9a17a"/>
</dbReference>
<dbReference type="Proteomes" id="UP000596661">
    <property type="component" value="Chromosome 9"/>
</dbReference>
<keyword evidence="2" id="KW-1185">Reference proteome</keyword>
<organism evidence="1 2">
    <name type="scientific">Cannabis sativa</name>
    <name type="common">Hemp</name>
    <name type="synonym">Marijuana</name>
    <dbReference type="NCBI Taxonomy" id="3483"/>
    <lineage>
        <taxon>Eukaryota</taxon>
        <taxon>Viridiplantae</taxon>
        <taxon>Streptophyta</taxon>
        <taxon>Embryophyta</taxon>
        <taxon>Tracheophyta</taxon>
        <taxon>Spermatophyta</taxon>
        <taxon>Magnoliopsida</taxon>
        <taxon>eudicotyledons</taxon>
        <taxon>Gunneridae</taxon>
        <taxon>Pentapetalae</taxon>
        <taxon>rosids</taxon>
        <taxon>fabids</taxon>
        <taxon>Rosales</taxon>
        <taxon>Cannabaceae</taxon>
        <taxon>Cannabis</taxon>
    </lineage>
</organism>
<reference evidence="1" key="1">
    <citation type="submission" date="2018-11" db="EMBL/GenBank/DDBJ databases">
        <authorList>
            <person name="Grassa J C."/>
        </authorList>
    </citation>
    <scope>NUCLEOTIDE SEQUENCE [LARGE SCALE GENOMIC DNA]</scope>
</reference>
<dbReference type="EMBL" id="UZAU01000739">
    <property type="status" value="NOT_ANNOTATED_CDS"/>
    <property type="molecule type" value="Genomic_DNA"/>
</dbReference>
<protein>
    <submittedName>
        <fullName evidence="1">Uncharacterized protein</fullName>
    </submittedName>
</protein>
<evidence type="ECO:0000313" key="1">
    <source>
        <dbReference type="EnsemblPlants" id="cds.novel_model_6555_5bd9a17a"/>
    </source>
</evidence>
<dbReference type="AlphaFoldDB" id="A0A803R928"/>
<reference evidence="1" key="2">
    <citation type="submission" date="2021-03" db="UniProtKB">
        <authorList>
            <consortium name="EnsemblPlants"/>
        </authorList>
    </citation>
    <scope>IDENTIFICATION</scope>
</reference>
<name>A0A803R928_CANSA</name>
<proteinExistence type="predicted"/>